<dbReference type="InterPro" id="IPR050065">
    <property type="entry name" value="GlmU-like"/>
</dbReference>
<reference evidence="19 20" key="1">
    <citation type="journal article" date="2022" name="Nat. Microbiol.">
        <title>The microbiome of a bacterivorous marine choanoflagellate contains a resource-demanding obligate bacterial associate.</title>
        <authorList>
            <person name="Needham D.M."/>
            <person name="Poirier C."/>
            <person name="Bachy C."/>
            <person name="George E.E."/>
            <person name="Wilken S."/>
            <person name="Yung C.C.M."/>
            <person name="Limardo A.J."/>
            <person name="Morando M."/>
            <person name="Sudek L."/>
            <person name="Malmstrom R.R."/>
            <person name="Keeling P.J."/>
            <person name="Santoro A.E."/>
            <person name="Worden A.Z."/>
        </authorList>
    </citation>
    <scope>NUCLEOTIDE SEQUENCE [LARGE SCALE GENOMIC DNA]</scope>
    <source>
        <strain evidence="19 20">Comchoano-2</strain>
    </source>
</reference>
<evidence type="ECO:0000256" key="5">
    <source>
        <dbReference type="ARBA" id="ARBA00022490"/>
    </source>
</evidence>
<evidence type="ECO:0000256" key="9">
    <source>
        <dbReference type="ARBA" id="ARBA00022842"/>
    </source>
</evidence>
<evidence type="ECO:0000256" key="16">
    <source>
        <dbReference type="ARBA" id="ARBA00048493"/>
    </source>
</evidence>
<dbReference type="InterPro" id="IPR011004">
    <property type="entry name" value="Trimer_LpxA-like_sf"/>
</dbReference>
<dbReference type="PANTHER" id="PTHR43584">
    <property type="entry name" value="NUCLEOTIDYL TRANSFERASE"/>
    <property type="match status" value="1"/>
</dbReference>
<evidence type="ECO:0000256" key="14">
    <source>
        <dbReference type="ARBA" id="ARBA00023316"/>
    </source>
</evidence>
<dbReference type="Proteomes" id="UP001320768">
    <property type="component" value="Unassembled WGS sequence"/>
</dbReference>
<comment type="cofactor">
    <cofactor evidence="1">
        <name>Mg(2+)</name>
        <dbReference type="ChEBI" id="CHEBI:18420"/>
    </cofactor>
</comment>
<evidence type="ECO:0000313" key="19">
    <source>
        <dbReference type="EMBL" id="MCP8352189.1"/>
    </source>
</evidence>
<dbReference type="Pfam" id="PF14602">
    <property type="entry name" value="Hexapep_2"/>
    <property type="match status" value="1"/>
</dbReference>
<keyword evidence="20" id="KW-1185">Reference proteome</keyword>
<sequence>MINTGIVILAAGSGSRLGFSKPKALVPLANLALLSHILEKLPKSCPCFLIINPADTQHFEAYAPQCALLYQEIPKGTAHAITENLEHFKHLSALIVLNADTPLISSELINQVLQQKPDSLVGVHSPNHPSFGQMTIVGNQVTSIIEASDRESNISDTCYAGIMKLSAQSIQALTNIQPSPMTGEYYLTKIVSENRSFSFLIAPFHEVCGINTPQELIQAETMYRQQVVQRLLNKGCHIACYQSMVISPETQIGESCTLDAQVTLQNRTIIGKNCHIGQGSILKNVQLADNVTILPYSILTDCHIQEHTTIGPMAHIYQNTHVGKHCHIGNFVELKRSTVQDHVKAKHLAYLGDSNIGCHVNIGAGVISCNFTPWKPGKQITQIQDHAFIGANCTLIAPIKIGRSAICAAGSTISLDIQKESLAICRAKPVIKESWRPKITET</sequence>
<evidence type="ECO:0000256" key="15">
    <source>
        <dbReference type="ARBA" id="ARBA00048247"/>
    </source>
</evidence>
<evidence type="ECO:0000256" key="13">
    <source>
        <dbReference type="ARBA" id="ARBA00023315"/>
    </source>
</evidence>
<evidence type="ECO:0000256" key="6">
    <source>
        <dbReference type="ARBA" id="ARBA00022679"/>
    </source>
</evidence>
<keyword evidence="8" id="KW-0479">Metal-binding</keyword>
<dbReference type="Pfam" id="PF00132">
    <property type="entry name" value="Hexapep"/>
    <property type="match status" value="2"/>
</dbReference>
<comment type="caution">
    <text evidence="19">The sequence shown here is derived from an EMBL/GenBank/DDBJ whole genome shotgun (WGS) entry which is preliminary data.</text>
</comment>
<keyword evidence="10" id="KW-0133">Cell shape</keyword>
<protein>
    <submittedName>
        <fullName evidence="19">NTP transferase domain-containing protein</fullName>
    </submittedName>
</protein>
<keyword evidence="14" id="KW-0961">Cell wall biogenesis/degradation</keyword>
<evidence type="ECO:0000256" key="10">
    <source>
        <dbReference type="ARBA" id="ARBA00022960"/>
    </source>
</evidence>
<dbReference type="GO" id="GO:0016740">
    <property type="term" value="F:transferase activity"/>
    <property type="evidence" value="ECO:0007669"/>
    <property type="project" value="UniProtKB-KW"/>
</dbReference>
<organism evidence="19 20">
    <name type="scientific">Candidatus Synchoanobacter obligatus</name>
    <dbReference type="NCBI Taxonomy" id="2919597"/>
    <lineage>
        <taxon>Bacteria</taxon>
        <taxon>Pseudomonadati</taxon>
        <taxon>Pseudomonadota</taxon>
        <taxon>Gammaproteobacteria</taxon>
        <taxon>Candidatus Comchoanobacterales</taxon>
        <taxon>Candidatus Comchoanobacteraceae</taxon>
        <taxon>Candidatus Synchoanobacter</taxon>
    </lineage>
</organism>
<dbReference type="InterPro" id="IPR029044">
    <property type="entry name" value="Nucleotide-diphossugar_trans"/>
</dbReference>
<name>A0ABT1L517_9GAMM</name>
<keyword evidence="11" id="KW-0573">Peptidoglycan synthesis</keyword>
<evidence type="ECO:0000256" key="4">
    <source>
        <dbReference type="ARBA" id="ARBA00007947"/>
    </source>
</evidence>
<evidence type="ECO:0000256" key="11">
    <source>
        <dbReference type="ARBA" id="ARBA00022984"/>
    </source>
</evidence>
<evidence type="ECO:0000256" key="2">
    <source>
        <dbReference type="ARBA" id="ARBA00004496"/>
    </source>
</evidence>
<comment type="function">
    <text evidence="17">Catalyzes the last two sequential reactions in the de novo biosynthetic pathway for UDP-N-acetylglucosamine (UDP-GlcNAc). The C-terminal domain catalyzes the transfer of acetyl group from acetyl coenzyme A to glucosamine-1-phosphate (GlcN-1-P) to produce N-acetylglucosamine-1-phosphate (GlcNAc-1-P), which is converted into UDP-GlcNAc by the transfer of uridine 5-monophosphate (from uridine 5-triphosphate), a reaction catalyzed by the N-terminal domain.</text>
</comment>
<dbReference type="EMBL" id="JAKUDN010000002">
    <property type="protein sequence ID" value="MCP8352189.1"/>
    <property type="molecule type" value="Genomic_DNA"/>
</dbReference>
<dbReference type="InterPro" id="IPR001451">
    <property type="entry name" value="Hexapep"/>
</dbReference>
<evidence type="ECO:0000256" key="1">
    <source>
        <dbReference type="ARBA" id="ARBA00001946"/>
    </source>
</evidence>
<proteinExistence type="inferred from homology"/>
<dbReference type="Gene3D" id="2.160.10.10">
    <property type="entry name" value="Hexapeptide repeat proteins"/>
    <property type="match status" value="1"/>
</dbReference>
<feature type="domain" description="MobA-like NTP transferase" evidence="18">
    <location>
        <begin position="7"/>
        <end position="147"/>
    </location>
</feature>
<evidence type="ECO:0000256" key="8">
    <source>
        <dbReference type="ARBA" id="ARBA00022723"/>
    </source>
</evidence>
<dbReference type="PANTHER" id="PTHR43584:SF3">
    <property type="entry name" value="BIFUNCTIONAL PROTEIN GLMU"/>
    <property type="match status" value="1"/>
</dbReference>
<comment type="subcellular location">
    <subcellularLocation>
        <location evidence="2">Cytoplasm</location>
    </subcellularLocation>
</comment>
<evidence type="ECO:0000313" key="20">
    <source>
        <dbReference type="Proteomes" id="UP001320768"/>
    </source>
</evidence>
<accession>A0ABT1L517</accession>
<evidence type="ECO:0000256" key="17">
    <source>
        <dbReference type="ARBA" id="ARBA00049628"/>
    </source>
</evidence>
<evidence type="ECO:0000256" key="3">
    <source>
        <dbReference type="ARBA" id="ARBA00007707"/>
    </source>
</evidence>
<dbReference type="SUPFAM" id="SSF53448">
    <property type="entry name" value="Nucleotide-diphospho-sugar transferases"/>
    <property type="match status" value="1"/>
</dbReference>
<keyword evidence="9" id="KW-0460">Magnesium</keyword>
<evidence type="ECO:0000256" key="12">
    <source>
        <dbReference type="ARBA" id="ARBA00023268"/>
    </source>
</evidence>
<dbReference type="RefSeq" id="WP_258569297.1">
    <property type="nucleotide sequence ID" value="NZ_JAKUDN010000002.1"/>
</dbReference>
<evidence type="ECO:0000259" key="18">
    <source>
        <dbReference type="Pfam" id="PF12804"/>
    </source>
</evidence>
<keyword evidence="6 19" id="KW-0808">Transferase</keyword>
<keyword evidence="7" id="KW-0548">Nucleotidyltransferase</keyword>
<comment type="catalytic activity">
    <reaction evidence="16">
        <text>N-acetyl-alpha-D-glucosamine 1-phosphate + UTP + H(+) = UDP-N-acetyl-alpha-D-glucosamine + diphosphate</text>
        <dbReference type="Rhea" id="RHEA:13509"/>
        <dbReference type="ChEBI" id="CHEBI:15378"/>
        <dbReference type="ChEBI" id="CHEBI:33019"/>
        <dbReference type="ChEBI" id="CHEBI:46398"/>
        <dbReference type="ChEBI" id="CHEBI:57705"/>
        <dbReference type="ChEBI" id="CHEBI:57776"/>
        <dbReference type="EC" id="2.7.7.23"/>
    </reaction>
</comment>
<keyword evidence="5" id="KW-0963">Cytoplasm</keyword>
<comment type="similarity">
    <text evidence="3">In the C-terminal section; belongs to the transferase hexapeptide repeat family.</text>
</comment>
<gene>
    <name evidence="19" type="ORF">MKS91_02670</name>
</gene>
<keyword evidence="12" id="KW-0511">Multifunctional enzyme</keyword>
<evidence type="ECO:0000256" key="7">
    <source>
        <dbReference type="ARBA" id="ARBA00022695"/>
    </source>
</evidence>
<comment type="similarity">
    <text evidence="4">In the N-terminal section; belongs to the N-acetylglucosamine-1-phosphate uridyltransferase family.</text>
</comment>
<dbReference type="SUPFAM" id="SSF51161">
    <property type="entry name" value="Trimeric LpxA-like enzymes"/>
    <property type="match status" value="1"/>
</dbReference>
<dbReference type="Gene3D" id="3.90.550.10">
    <property type="entry name" value="Spore Coat Polysaccharide Biosynthesis Protein SpsA, Chain A"/>
    <property type="match status" value="1"/>
</dbReference>
<dbReference type="InterPro" id="IPR025877">
    <property type="entry name" value="MobA-like_NTP_Trfase"/>
</dbReference>
<dbReference type="Pfam" id="PF12804">
    <property type="entry name" value="NTP_transf_3"/>
    <property type="match status" value="1"/>
</dbReference>
<keyword evidence="13" id="KW-0012">Acyltransferase</keyword>
<comment type="catalytic activity">
    <reaction evidence="15">
        <text>alpha-D-glucosamine 1-phosphate + acetyl-CoA = N-acetyl-alpha-D-glucosamine 1-phosphate + CoA + H(+)</text>
        <dbReference type="Rhea" id="RHEA:13725"/>
        <dbReference type="ChEBI" id="CHEBI:15378"/>
        <dbReference type="ChEBI" id="CHEBI:57287"/>
        <dbReference type="ChEBI" id="CHEBI:57288"/>
        <dbReference type="ChEBI" id="CHEBI:57776"/>
        <dbReference type="ChEBI" id="CHEBI:58516"/>
        <dbReference type="EC" id="2.3.1.157"/>
    </reaction>
</comment>